<accession>A0A6N4V6E9</accession>
<dbReference type="Gene3D" id="3.40.50.1240">
    <property type="entry name" value="Phosphoglycerate mutase-like"/>
    <property type="match status" value="1"/>
</dbReference>
<dbReference type="CDD" id="cd07067">
    <property type="entry name" value="HP_PGM_like"/>
    <property type="match status" value="1"/>
</dbReference>
<dbReference type="PANTHER" id="PTHR48100">
    <property type="entry name" value="BROAD-SPECIFICITY PHOSPHATASE YOR283W-RELATED"/>
    <property type="match status" value="1"/>
</dbReference>
<dbReference type="Pfam" id="PF00300">
    <property type="entry name" value="His_Phos_1"/>
    <property type="match status" value="1"/>
</dbReference>
<dbReference type="SUPFAM" id="SSF53254">
    <property type="entry name" value="Phosphoglycerate mutase-like"/>
    <property type="match status" value="1"/>
</dbReference>
<organism evidence="1 2">
    <name type="scientific">Mycolicibacterium poriferae</name>
    <dbReference type="NCBI Taxonomy" id="39694"/>
    <lineage>
        <taxon>Bacteria</taxon>
        <taxon>Bacillati</taxon>
        <taxon>Actinomycetota</taxon>
        <taxon>Actinomycetes</taxon>
        <taxon>Mycobacteriales</taxon>
        <taxon>Mycobacteriaceae</taxon>
        <taxon>Mycolicibacterium</taxon>
    </lineage>
</organism>
<name>A0A6N4V6E9_9MYCO</name>
<dbReference type="RefSeq" id="WP_235682407.1">
    <property type="nucleotide sequence ID" value="NZ_AP022570.1"/>
</dbReference>
<dbReference type="PANTHER" id="PTHR48100:SF1">
    <property type="entry name" value="HISTIDINE PHOSPHATASE FAMILY PROTEIN-RELATED"/>
    <property type="match status" value="1"/>
</dbReference>
<dbReference type="InterPro" id="IPR050275">
    <property type="entry name" value="PGM_Phosphatase"/>
</dbReference>
<protein>
    <submittedName>
        <fullName evidence="1">Putative phosphoglycerate mutase</fullName>
    </submittedName>
</protein>
<evidence type="ECO:0000313" key="1">
    <source>
        <dbReference type="EMBL" id="BBX49367.1"/>
    </source>
</evidence>
<keyword evidence="2" id="KW-1185">Reference proteome</keyword>
<sequence>MPKTIYVVTHPEATHHVERLVGGWYDSVLTANGRRHAQVIARVLRARIPSDVEAELFSSDSLRARATAEAIGESLGAHVIADPRLREKSYGIADGRPQGWLDTRFVPPPRSGERLVHDEGISGAETKADFAARVFAAMAEITASDATHQVIVTHGFTLTFIIAAWIGMPLSAVGSVNFRAEPGSVSTLHEDDYFHNRQVSALAERLAFYD</sequence>
<dbReference type="GO" id="GO:0005737">
    <property type="term" value="C:cytoplasm"/>
    <property type="evidence" value="ECO:0007669"/>
    <property type="project" value="TreeGrafter"/>
</dbReference>
<dbReference type="GO" id="GO:0016791">
    <property type="term" value="F:phosphatase activity"/>
    <property type="evidence" value="ECO:0007669"/>
    <property type="project" value="TreeGrafter"/>
</dbReference>
<evidence type="ECO:0000313" key="2">
    <source>
        <dbReference type="Proteomes" id="UP000466785"/>
    </source>
</evidence>
<dbReference type="SMART" id="SM00855">
    <property type="entry name" value="PGAM"/>
    <property type="match status" value="1"/>
</dbReference>
<dbReference type="InterPro" id="IPR029033">
    <property type="entry name" value="His_PPase_superfam"/>
</dbReference>
<proteinExistence type="predicted"/>
<gene>
    <name evidence="1" type="ORF">MPOR_03930</name>
</gene>
<dbReference type="KEGG" id="mpof:MPOR_03930"/>
<dbReference type="InterPro" id="IPR013078">
    <property type="entry name" value="His_Pase_superF_clade-1"/>
</dbReference>
<reference evidence="1 2" key="1">
    <citation type="journal article" date="2019" name="Emerg. Microbes Infect.">
        <title>Comprehensive subspecies identification of 175 nontuberculous mycobacteria species based on 7547 genomic profiles.</title>
        <authorList>
            <person name="Matsumoto Y."/>
            <person name="Kinjo T."/>
            <person name="Motooka D."/>
            <person name="Nabeya D."/>
            <person name="Jung N."/>
            <person name="Uechi K."/>
            <person name="Horii T."/>
            <person name="Iida T."/>
            <person name="Fujita J."/>
            <person name="Nakamura S."/>
        </authorList>
    </citation>
    <scope>NUCLEOTIDE SEQUENCE [LARGE SCALE GENOMIC DNA]</scope>
    <source>
        <strain evidence="1 2">JCM 12603</strain>
    </source>
</reference>
<dbReference type="EMBL" id="AP022570">
    <property type="protein sequence ID" value="BBX49367.1"/>
    <property type="molecule type" value="Genomic_DNA"/>
</dbReference>
<dbReference type="Proteomes" id="UP000466785">
    <property type="component" value="Chromosome"/>
</dbReference>
<dbReference type="AlphaFoldDB" id="A0A6N4V6E9"/>